<sequence length="689" mass="76948">MAEVAGLALGVLGIAGLFTSCIENFDIVMRAKDFGVDFDLLCTLVTIVAEDATGVMGETLGLLPSSPELTRQVLYNGAIDREDIRPSIISSLCQLRDLLSKADVVTERYALIEGTSASTHEYAQDVSQTPRGMLVFRDSFQKFKERIRKNQQQKSVWKVTRWSVHDYAQLEHLVDNIRKLLDGLESITTALGLLELQQRRLLEEVDSVSDAQSLSLLQDIGSSHSAPAAMKAISETASIRLTTLSGDSQSYYTAKTGQTGQTGQTGDHRLILPFRQKDLWPRASRKEEMADVDVPLLGRGKNDPVIQETAPRVVSKDGSSDTLEPIPQHQRWMSALLAGRSDVQHMPVFSPDDIHYGEAIRSFKATDEQNYRKVSGQLAVQAHTGFRLAQRVFIELRNIHRANIPFISAVPVGDDLDRILACIEGPPGTPYQGGTFWITVRITESQPPAMRFHTRIYHPNIDHTGKVCADYAGWWQAAMVLNKEPNGASLRRDLPWFSERATNHYSLGALLVALCGLLASPNIEDPLVPEIAEKYVTDYGGYCEAARLYTQRYAGPLRPADKDLVFLDGSYAMENSAHPDVSDIRPDEGTSTSSIEDKDITPIKTTDDKYSGRWDYDEIKGENWFNGAHEGEEYPQEFMLNPISYPQLDYTYEQWVKESDGMASLMQEASGYNRLYMQTDQAINFESSE</sequence>
<comment type="caution">
    <text evidence="3">The sequence shown here is derived from an EMBL/GenBank/DDBJ whole genome shotgun (WGS) entry which is preliminary data.</text>
</comment>
<dbReference type="SUPFAM" id="SSF54495">
    <property type="entry name" value="UBC-like"/>
    <property type="match status" value="1"/>
</dbReference>
<dbReference type="InterPro" id="IPR000608">
    <property type="entry name" value="UBC"/>
</dbReference>
<dbReference type="Pfam" id="PF00179">
    <property type="entry name" value="UQ_con"/>
    <property type="match status" value="1"/>
</dbReference>
<dbReference type="PANTHER" id="PTHR24068">
    <property type="entry name" value="UBIQUITIN-CONJUGATING ENZYME E2"/>
    <property type="match status" value="1"/>
</dbReference>
<dbReference type="InterPro" id="IPR038305">
    <property type="entry name" value="HeLo_sf"/>
</dbReference>
<dbReference type="Gene3D" id="3.10.110.10">
    <property type="entry name" value="Ubiquitin Conjugating Enzyme"/>
    <property type="match status" value="1"/>
</dbReference>
<dbReference type="InterPro" id="IPR016135">
    <property type="entry name" value="UBQ-conjugating_enzyme/RWD"/>
</dbReference>
<dbReference type="EMBL" id="JAQQWP010000012">
    <property type="protein sequence ID" value="KAK8092805.1"/>
    <property type="molecule type" value="Genomic_DNA"/>
</dbReference>
<evidence type="ECO:0000313" key="4">
    <source>
        <dbReference type="Proteomes" id="UP001392437"/>
    </source>
</evidence>
<evidence type="ECO:0000256" key="1">
    <source>
        <dbReference type="SAM" id="MobiDB-lite"/>
    </source>
</evidence>
<evidence type="ECO:0000259" key="2">
    <source>
        <dbReference type="PROSITE" id="PS50127"/>
    </source>
</evidence>
<dbReference type="AlphaFoldDB" id="A0AAW0Q6E9"/>
<gene>
    <name evidence="3" type="ORF">PG999_014392</name>
</gene>
<evidence type="ECO:0000313" key="3">
    <source>
        <dbReference type="EMBL" id="KAK8092805.1"/>
    </source>
</evidence>
<dbReference type="SMART" id="SM00212">
    <property type="entry name" value="UBCc"/>
    <property type="match status" value="1"/>
</dbReference>
<accession>A0AAW0Q6E9</accession>
<dbReference type="Pfam" id="PF14479">
    <property type="entry name" value="HeLo"/>
    <property type="match status" value="1"/>
</dbReference>
<dbReference type="Proteomes" id="UP001392437">
    <property type="component" value="Unassembled WGS sequence"/>
</dbReference>
<proteinExistence type="predicted"/>
<keyword evidence="4" id="KW-1185">Reference proteome</keyword>
<reference evidence="3 4" key="1">
    <citation type="submission" date="2023-01" db="EMBL/GenBank/DDBJ databases">
        <title>Analysis of 21 Apiospora genomes using comparative genomics revels a genus with tremendous synthesis potential of carbohydrate active enzymes and secondary metabolites.</title>
        <authorList>
            <person name="Sorensen T."/>
        </authorList>
    </citation>
    <scope>NUCLEOTIDE SEQUENCE [LARGE SCALE GENOMIC DNA]</scope>
    <source>
        <strain evidence="3 4">CBS 117206</strain>
    </source>
</reference>
<dbReference type="PROSITE" id="PS50127">
    <property type="entry name" value="UBC_2"/>
    <property type="match status" value="1"/>
</dbReference>
<name>A0AAW0Q6E9_9PEZI</name>
<dbReference type="Gene3D" id="1.20.120.1020">
    <property type="entry name" value="Prion-inhibition and propagation, HeLo domain"/>
    <property type="match status" value="1"/>
</dbReference>
<feature type="region of interest" description="Disordered" evidence="1">
    <location>
        <begin position="577"/>
        <end position="596"/>
    </location>
</feature>
<protein>
    <submittedName>
        <fullName evidence="3">Ubiquitin-conjugating enzyme e2-16kda</fullName>
    </submittedName>
</protein>
<dbReference type="InterPro" id="IPR029498">
    <property type="entry name" value="HeLo_dom"/>
</dbReference>
<organism evidence="3 4">
    <name type="scientific">Apiospora kogelbergensis</name>
    <dbReference type="NCBI Taxonomy" id="1337665"/>
    <lineage>
        <taxon>Eukaryota</taxon>
        <taxon>Fungi</taxon>
        <taxon>Dikarya</taxon>
        <taxon>Ascomycota</taxon>
        <taxon>Pezizomycotina</taxon>
        <taxon>Sordariomycetes</taxon>
        <taxon>Xylariomycetidae</taxon>
        <taxon>Amphisphaeriales</taxon>
        <taxon>Apiosporaceae</taxon>
        <taxon>Apiospora</taxon>
    </lineage>
</organism>
<feature type="domain" description="UBC core" evidence="2">
    <location>
        <begin position="387"/>
        <end position="555"/>
    </location>
</feature>